<reference evidence="2" key="1">
    <citation type="submission" date="2014-11" db="EMBL/GenBank/DDBJ databases">
        <authorList>
            <person name="Otto D Thomas"/>
            <person name="Naeem Raeece"/>
        </authorList>
    </citation>
    <scope>NUCLEOTIDE SEQUENCE</scope>
</reference>
<evidence type="ECO:0008006" key="3">
    <source>
        <dbReference type="Google" id="ProtNLM"/>
    </source>
</evidence>
<dbReference type="VEuPathDB" id="CryptoDB:Cvel_5251"/>
<protein>
    <recommendedName>
        <fullName evidence="3">Protein kinase domain-containing protein</fullName>
    </recommendedName>
</protein>
<name>A0A0G4GUZ1_9ALVE</name>
<feature type="compositionally biased region" description="Basic and acidic residues" evidence="1">
    <location>
        <begin position="178"/>
        <end position="192"/>
    </location>
</feature>
<evidence type="ECO:0000256" key="1">
    <source>
        <dbReference type="SAM" id="MobiDB-lite"/>
    </source>
</evidence>
<dbReference type="SUPFAM" id="SSF56112">
    <property type="entry name" value="Protein kinase-like (PK-like)"/>
    <property type="match status" value="1"/>
</dbReference>
<dbReference type="InterPro" id="IPR011009">
    <property type="entry name" value="Kinase-like_dom_sf"/>
</dbReference>
<sequence>MIEKAKTKDTWSMTGEDAGFFLPHDLIYCVGEGGEKIVYTVTPFTEGGTLSIRREFSSGKVVSVTVFKTAYRELLQVLRFLGVYAVHNDLKGDNVVVVTLTGGLGLIDFNWGESPPGDRPPEPTTESAVTLETEKRPTGRGCVLRTHCLLLKRESGKRRRATEQGEGGGEKAIAATAEKNDAGEDKEKSSSKEEEESECESSLLSLWRRERSRHRVRKESHMHQLEHQVRCTDPLNIRENSLT</sequence>
<proteinExistence type="predicted"/>
<feature type="region of interest" description="Disordered" evidence="1">
    <location>
        <begin position="155"/>
        <end position="204"/>
    </location>
</feature>
<dbReference type="AlphaFoldDB" id="A0A0G4GUZ1"/>
<gene>
    <name evidence="2" type="ORF">Cvel_5251</name>
</gene>
<feature type="region of interest" description="Disordered" evidence="1">
    <location>
        <begin position="111"/>
        <end position="138"/>
    </location>
</feature>
<accession>A0A0G4GUZ1</accession>
<dbReference type="EMBL" id="CDMZ01001580">
    <property type="protein sequence ID" value="CEM34712.1"/>
    <property type="molecule type" value="Genomic_DNA"/>
</dbReference>
<organism evidence="2">
    <name type="scientific">Chromera velia CCMP2878</name>
    <dbReference type="NCBI Taxonomy" id="1169474"/>
    <lineage>
        <taxon>Eukaryota</taxon>
        <taxon>Sar</taxon>
        <taxon>Alveolata</taxon>
        <taxon>Colpodellida</taxon>
        <taxon>Chromeraceae</taxon>
        <taxon>Chromera</taxon>
    </lineage>
</organism>
<evidence type="ECO:0000313" key="2">
    <source>
        <dbReference type="EMBL" id="CEM34712.1"/>
    </source>
</evidence>